<dbReference type="Proteomes" id="UP000257109">
    <property type="component" value="Unassembled WGS sequence"/>
</dbReference>
<organism evidence="1 2">
    <name type="scientific">Mucuna pruriens</name>
    <name type="common">Velvet bean</name>
    <name type="synonym">Dolichos pruriens</name>
    <dbReference type="NCBI Taxonomy" id="157652"/>
    <lineage>
        <taxon>Eukaryota</taxon>
        <taxon>Viridiplantae</taxon>
        <taxon>Streptophyta</taxon>
        <taxon>Embryophyta</taxon>
        <taxon>Tracheophyta</taxon>
        <taxon>Spermatophyta</taxon>
        <taxon>Magnoliopsida</taxon>
        <taxon>eudicotyledons</taxon>
        <taxon>Gunneridae</taxon>
        <taxon>Pentapetalae</taxon>
        <taxon>rosids</taxon>
        <taxon>fabids</taxon>
        <taxon>Fabales</taxon>
        <taxon>Fabaceae</taxon>
        <taxon>Papilionoideae</taxon>
        <taxon>50 kb inversion clade</taxon>
        <taxon>NPAAA clade</taxon>
        <taxon>indigoferoid/millettioid clade</taxon>
        <taxon>Phaseoleae</taxon>
        <taxon>Mucuna</taxon>
    </lineage>
</organism>
<accession>A0A371EQ98</accession>
<evidence type="ECO:0000313" key="2">
    <source>
        <dbReference type="Proteomes" id="UP000257109"/>
    </source>
</evidence>
<name>A0A371EQ98_MUCPR</name>
<evidence type="ECO:0000313" key="1">
    <source>
        <dbReference type="EMBL" id="RDX68235.1"/>
    </source>
</evidence>
<dbReference type="EMBL" id="QJKJ01012630">
    <property type="protein sequence ID" value="RDX68235.1"/>
    <property type="molecule type" value="Genomic_DNA"/>
</dbReference>
<dbReference type="AlphaFoldDB" id="A0A371EQ98"/>
<gene>
    <name evidence="1" type="ORF">CR513_52793</name>
</gene>
<protein>
    <submittedName>
        <fullName evidence="1">Uncharacterized protein</fullName>
    </submittedName>
</protein>
<keyword evidence="2" id="KW-1185">Reference proteome</keyword>
<sequence length="71" mass="8493">MSKSSMILETFLFAYEPKPNLQVQKHTLSIQPKEDDDVDEHNFHTMCHINDKCWFYRQIAVRIKFLLSSFT</sequence>
<proteinExistence type="predicted"/>
<reference evidence="1" key="1">
    <citation type="submission" date="2018-05" db="EMBL/GenBank/DDBJ databases">
        <title>Draft genome of Mucuna pruriens seed.</title>
        <authorList>
            <person name="Nnadi N.E."/>
            <person name="Vos R."/>
            <person name="Hasami M.H."/>
            <person name="Devisetty U.K."/>
            <person name="Aguiy J.C."/>
        </authorList>
    </citation>
    <scope>NUCLEOTIDE SEQUENCE [LARGE SCALE GENOMIC DNA]</scope>
    <source>
        <strain evidence="1">JCA_2017</strain>
    </source>
</reference>
<feature type="non-terminal residue" evidence="1">
    <location>
        <position position="1"/>
    </location>
</feature>
<comment type="caution">
    <text evidence="1">The sequence shown here is derived from an EMBL/GenBank/DDBJ whole genome shotgun (WGS) entry which is preliminary data.</text>
</comment>